<dbReference type="InterPro" id="IPR003744">
    <property type="entry name" value="YhhQ"/>
</dbReference>
<evidence type="ECO:0000313" key="3">
    <source>
        <dbReference type="Proteomes" id="UP000237752"/>
    </source>
</evidence>
<keyword evidence="1" id="KW-0812">Transmembrane</keyword>
<keyword evidence="1" id="KW-0813">Transport</keyword>
<name>A0A2T0Z0M4_9ACTN</name>
<comment type="function">
    <text evidence="1">Involved in the import of queuosine (Q) precursors, required for Q precursor salvage.</text>
</comment>
<organism evidence="2 3">
    <name type="scientific">Antricoccus suffuscus</name>
    <dbReference type="NCBI Taxonomy" id="1629062"/>
    <lineage>
        <taxon>Bacteria</taxon>
        <taxon>Bacillati</taxon>
        <taxon>Actinomycetota</taxon>
        <taxon>Actinomycetes</taxon>
        <taxon>Geodermatophilales</taxon>
        <taxon>Antricoccaceae</taxon>
        <taxon>Antricoccus</taxon>
    </lineage>
</organism>
<dbReference type="RefSeq" id="WP_106351140.1">
    <property type="nucleotide sequence ID" value="NZ_PVUE01000032.1"/>
</dbReference>
<feature type="transmembrane region" description="Helical" evidence="1">
    <location>
        <begin position="113"/>
        <end position="140"/>
    </location>
</feature>
<dbReference type="PANTHER" id="PTHR34300">
    <property type="entry name" value="QUEUOSINE PRECURSOR TRANSPORTER-RELATED"/>
    <property type="match status" value="1"/>
</dbReference>
<dbReference type="AlphaFoldDB" id="A0A2T0Z0M4"/>
<evidence type="ECO:0000313" key="2">
    <source>
        <dbReference type="EMBL" id="PRZ29704.1"/>
    </source>
</evidence>
<keyword evidence="3" id="KW-1185">Reference proteome</keyword>
<keyword evidence="1" id="KW-0472">Membrane</keyword>
<protein>
    <recommendedName>
        <fullName evidence="1">Probable queuosine precursor transporter</fullName>
        <shortName evidence="1">Q precursor transporter</shortName>
    </recommendedName>
</protein>
<dbReference type="GO" id="GO:0022857">
    <property type="term" value="F:transmembrane transporter activity"/>
    <property type="evidence" value="ECO:0007669"/>
    <property type="project" value="UniProtKB-UniRule"/>
</dbReference>
<feature type="transmembrane region" description="Helical" evidence="1">
    <location>
        <begin position="186"/>
        <end position="208"/>
    </location>
</feature>
<feature type="transmembrane region" description="Helical" evidence="1">
    <location>
        <begin position="152"/>
        <end position="180"/>
    </location>
</feature>
<keyword evidence="1" id="KW-1133">Transmembrane helix</keyword>
<dbReference type="NCBIfam" id="TIGR00697">
    <property type="entry name" value="queuosine precursor transporter"/>
    <property type="match status" value="1"/>
</dbReference>
<dbReference type="OrthoDB" id="9805479at2"/>
<feature type="transmembrane region" description="Helical" evidence="1">
    <location>
        <begin position="77"/>
        <end position="98"/>
    </location>
</feature>
<gene>
    <name evidence="2" type="ORF">CLV47_13213</name>
</gene>
<dbReference type="Proteomes" id="UP000237752">
    <property type="component" value="Unassembled WGS sequence"/>
</dbReference>
<feature type="transmembrane region" description="Helical" evidence="1">
    <location>
        <begin position="43"/>
        <end position="65"/>
    </location>
</feature>
<feature type="transmembrane region" description="Helical" evidence="1">
    <location>
        <begin position="16"/>
        <end position="37"/>
    </location>
</feature>
<evidence type="ECO:0000256" key="1">
    <source>
        <dbReference type="HAMAP-Rule" id="MF_02088"/>
    </source>
</evidence>
<dbReference type="Pfam" id="PF02592">
    <property type="entry name" value="Vut_1"/>
    <property type="match status" value="1"/>
</dbReference>
<sequence length="227" mass="24582">MSSPNTMKPVYAEPKVGYYPIVVAIFCGLLLISNVAATKAIDIGALTFDGGAILFPLTYILGDILGEIYGLKRTRVAILLGFGLGALASLCFLVVGALPPSQGWEFQQDFENILGFVPGIVVASLCGYLAGQFLNAWVLVRMKERFREKQLWARLVGSTLVGEFADTLIFCALATTIGPIPSELFLNYFITGYIFKCAVEVVLLPVTYRVIAAIKKREPTYVAALAG</sequence>
<proteinExistence type="inferred from homology"/>
<dbReference type="EMBL" id="PVUE01000032">
    <property type="protein sequence ID" value="PRZ29704.1"/>
    <property type="molecule type" value="Genomic_DNA"/>
</dbReference>
<dbReference type="HAMAP" id="MF_02088">
    <property type="entry name" value="Q_prec_transport"/>
    <property type="match status" value="1"/>
</dbReference>
<accession>A0A2T0Z0M4</accession>
<dbReference type="GO" id="GO:0005886">
    <property type="term" value="C:plasma membrane"/>
    <property type="evidence" value="ECO:0007669"/>
    <property type="project" value="UniProtKB-SubCell"/>
</dbReference>
<comment type="similarity">
    <text evidence="1">Belongs to the vitamin uptake transporter (VUT/ECF) (TC 2.A.88) family. Q precursor transporter subfamily.</text>
</comment>
<reference evidence="2 3" key="1">
    <citation type="submission" date="2018-03" db="EMBL/GenBank/DDBJ databases">
        <title>Genomic Encyclopedia of Archaeal and Bacterial Type Strains, Phase II (KMG-II): from individual species to whole genera.</title>
        <authorList>
            <person name="Goeker M."/>
        </authorList>
    </citation>
    <scope>NUCLEOTIDE SEQUENCE [LARGE SCALE GENOMIC DNA]</scope>
    <source>
        <strain evidence="2 3">DSM 100065</strain>
    </source>
</reference>
<comment type="subcellular location">
    <subcellularLocation>
        <location evidence="1">Cell membrane</location>
        <topology evidence="1">Multi-pass membrane protein</topology>
    </subcellularLocation>
</comment>
<keyword evidence="1" id="KW-1003">Cell membrane</keyword>
<comment type="caution">
    <text evidence="2">The sequence shown here is derived from an EMBL/GenBank/DDBJ whole genome shotgun (WGS) entry which is preliminary data.</text>
</comment>
<dbReference type="PANTHER" id="PTHR34300:SF2">
    <property type="entry name" value="QUEUOSINE PRECURSOR TRANSPORTER-RELATED"/>
    <property type="match status" value="1"/>
</dbReference>